<comment type="subunit">
    <text evidence="8">Tetramer, composed of 2 regulatory (R) and 2 catalytic (C) subunits. In the presence of cAMP it dissociates into 2 active monomeric C subunits and an R dimer.</text>
</comment>
<feature type="compositionally biased region" description="Low complexity" evidence="10">
    <location>
        <begin position="13"/>
        <end position="22"/>
    </location>
</feature>
<accession>A0A077WRZ6</accession>
<dbReference type="PROSITE" id="PS00889">
    <property type="entry name" value="CNMP_BINDING_2"/>
    <property type="match status" value="2"/>
</dbReference>
<evidence type="ECO:0000256" key="3">
    <source>
        <dbReference type="ARBA" id="ARBA00022553"/>
    </source>
</evidence>
<feature type="binding site" evidence="9">
    <location>
        <position position="293"/>
    </location>
    <ligand>
        <name>3',5'-cyclic AMP</name>
        <dbReference type="ChEBI" id="CHEBI:58165"/>
        <label>2</label>
    </ligand>
</feature>
<dbReference type="InterPro" id="IPR018490">
    <property type="entry name" value="cNMP-bd_dom_sf"/>
</dbReference>
<dbReference type="PRINTS" id="PR00103">
    <property type="entry name" value="CAMPKINASE"/>
</dbReference>
<protein>
    <recommendedName>
        <fullName evidence="2 8">cAMP-dependent protein kinase regulatory subunit</fullName>
    </recommendedName>
</protein>
<sequence length="354" mass="40159">MAKPQDVHPLSNESISITTTETPQPDPSFPPYHHDDDEEAAEARDTVSDDIPSMLPLPTNRGRRVSVSAESIQPSLHKTQQEYVVHPKSDQQRERIKEAICNNFLFRNLDDDQHRTVVDAMAEKRVKSGEQVIEQGAQGDYYYVVEQGTFDCFINDNKVTSYGPGGSFGELALMYNAPRAATIVATSDGVLWALDRITFRSILMDSTARKRRMYEQFLEEVPILKSLKTYERHKIADALEPVQFDDKEVLMHEGDVGQNFYLIEDGEAVFYKKDQDNQLREVNRLGKGDYFGELALLHDNPRAATVVAHGRLKCVTLDKSAFTRLLGPVMDILKRNSENYHAILKEVHSNDKQS</sequence>
<feature type="binding site" evidence="9">
    <location>
        <position position="170"/>
    </location>
    <ligand>
        <name>3',5'-cyclic AMP</name>
        <dbReference type="ChEBI" id="CHEBI:58165"/>
        <label>1</label>
    </ligand>
</feature>
<keyword evidence="4 8" id="KW-0116">cAMP-binding</keyword>
<dbReference type="GO" id="GO:0005829">
    <property type="term" value="C:cytosol"/>
    <property type="evidence" value="ECO:0007669"/>
    <property type="project" value="TreeGrafter"/>
</dbReference>
<evidence type="ECO:0000256" key="2">
    <source>
        <dbReference type="ARBA" id="ARBA00020355"/>
    </source>
</evidence>
<dbReference type="PANTHER" id="PTHR11635">
    <property type="entry name" value="CAMP-DEPENDENT PROTEIN KINASE REGULATORY CHAIN"/>
    <property type="match status" value="1"/>
</dbReference>
<evidence type="ECO:0000256" key="10">
    <source>
        <dbReference type="SAM" id="MobiDB-lite"/>
    </source>
</evidence>
<dbReference type="PROSITE" id="PS00888">
    <property type="entry name" value="CNMP_BINDING_1"/>
    <property type="match status" value="1"/>
</dbReference>
<gene>
    <name evidence="12" type="ORF">LRAMOSA02777</name>
</gene>
<dbReference type="CDD" id="cd00038">
    <property type="entry name" value="CAP_ED"/>
    <property type="match status" value="2"/>
</dbReference>
<dbReference type="GO" id="GO:0033554">
    <property type="term" value="P:cellular response to stress"/>
    <property type="evidence" value="ECO:0007669"/>
    <property type="project" value="UniProtKB-ARBA"/>
</dbReference>
<name>A0A077WRZ6_9FUNG</name>
<dbReference type="OrthoDB" id="417078at2759"/>
<dbReference type="FunFam" id="2.60.120.10:FF:000006">
    <property type="entry name" value="cAMP-dependent protein kinase type I-alpha regulatory subunit"/>
    <property type="match status" value="1"/>
</dbReference>
<dbReference type="InterPro" id="IPR014710">
    <property type="entry name" value="RmlC-like_jellyroll"/>
</dbReference>
<feature type="binding site" evidence="9">
    <location>
        <position position="179"/>
    </location>
    <ligand>
        <name>3',5'-cyclic AMP</name>
        <dbReference type="ChEBI" id="CHEBI:58165"/>
        <label>1</label>
    </ligand>
</feature>
<organism evidence="12">
    <name type="scientific">Lichtheimia ramosa</name>
    <dbReference type="NCBI Taxonomy" id="688394"/>
    <lineage>
        <taxon>Eukaryota</taxon>
        <taxon>Fungi</taxon>
        <taxon>Fungi incertae sedis</taxon>
        <taxon>Mucoromycota</taxon>
        <taxon>Mucoromycotina</taxon>
        <taxon>Mucoromycetes</taxon>
        <taxon>Mucorales</taxon>
        <taxon>Lichtheimiaceae</taxon>
        <taxon>Lichtheimia</taxon>
    </lineage>
</organism>
<dbReference type="InterPro" id="IPR012198">
    <property type="entry name" value="cAMP_dep_PK_reg_su"/>
</dbReference>
<feature type="domain" description="Cyclic nucleotide-binding" evidence="11">
    <location>
        <begin position="105"/>
        <end position="220"/>
    </location>
</feature>
<dbReference type="FunFam" id="2.60.120.10:FF:000039">
    <property type="entry name" value="cAMP-dependent protein kinase regulatory subunit"/>
    <property type="match status" value="1"/>
</dbReference>
<evidence type="ECO:0000259" key="11">
    <source>
        <dbReference type="PROSITE" id="PS50042"/>
    </source>
</evidence>
<proteinExistence type="inferred from homology"/>
<dbReference type="InterPro" id="IPR018488">
    <property type="entry name" value="cNMP-bd_CS"/>
</dbReference>
<keyword evidence="6 8" id="KW-0547">Nucleotide-binding</keyword>
<keyword evidence="7 8" id="KW-0114">cAMP</keyword>
<keyword evidence="5" id="KW-0677">Repeat</keyword>
<evidence type="ECO:0000256" key="1">
    <source>
        <dbReference type="ARBA" id="ARBA00005753"/>
    </source>
</evidence>
<dbReference type="Pfam" id="PF00027">
    <property type="entry name" value="cNMP_binding"/>
    <property type="match status" value="2"/>
</dbReference>
<dbReference type="InterPro" id="IPR050503">
    <property type="entry name" value="cAMP-dep_PK_reg_su-like"/>
</dbReference>
<dbReference type="GO" id="GO:0004862">
    <property type="term" value="F:cAMP-dependent protein kinase inhibitor activity"/>
    <property type="evidence" value="ECO:0007669"/>
    <property type="project" value="TreeGrafter"/>
</dbReference>
<dbReference type="SMART" id="SM00100">
    <property type="entry name" value="cNMP"/>
    <property type="match status" value="2"/>
</dbReference>
<evidence type="ECO:0000256" key="5">
    <source>
        <dbReference type="ARBA" id="ARBA00022737"/>
    </source>
</evidence>
<dbReference type="InterPro" id="IPR000595">
    <property type="entry name" value="cNMP-bd_dom"/>
</dbReference>
<evidence type="ECO:0000256" key="6">
    <source>
        <dbReference type="ARBA" id="ARBA00022741"/>
    </source>
</evidence>
<dbReference type="PANTHER" id="PTHR11635:SF152">
    <property type="entry name" value="CAMP-DEPENDENT PROTEIN KINASE TYPE I REGULATORY SUBUNIT-RELATED"/>
    <property type="match status" value="1"/>
</dbReference>
<evidence type="ECO:0000256" key="4">
    <source>
        <dbReference type="ARBA" id="ARBA00022566"/>
    </source>
</evidence>
<reference evidence="12" key="1">
    <citation type="journal article" date="2014" name="Genome Announc.">
        <title>De novo whole-genome sequence and genome annotation of Lichtheimia ramosa.</title>
        <authorList>
            <person name="Linde J."/>
            <person name="Schwartze V."/>
            <person name="Binder U."/>
            <person name="Lass-Florl C."/>
            <person name="Voigt K."/>
            <person name="Horn F."/>
        </authorList>
    </citation>
    <scope>NUCLEOTIDE SEQUENCE</scope>
    <source>
        <strain evidence="12">JMRC FSU:6197</strain>
    </source>
</reference>
<dbReference type="PIRSF" id="PIRSF000548">
    <property type="entry name" value="PK_regulatory"/>
    <property type="match status" value="1"/>
</dbReference>
<evidence type="ECO:0000256" key="9">
    <source>
        <dbReference type="PIRSR" id="PIRSR000548-1"/>
    </source>
</evidence>
<keyword evidence="3" id="KW-0597">Phosphoprotein</keyword>
<feature type="domain" description="Cyclic nucleotide-binding" evidence="11">
    <location>
        <begin position="223"/>
        <end position="343"/>
    </location>
</feature>
<dbReference type="Gene3D" id="2.60.120.10">
    <property type="entry name" value="Jelly Rolls"/>
    <property type="match status" value="2"/>
</dbReference>
<dbReference type="EMBL" id="LK023335">
    <property type="protein sequence ID" value="CDS10100.1"/>
    <property type="molecule type" value="Genomic_DNA"/>
</dbReference>
<feature type="binding site" evidence="9">
    <location>
        <position position="302"/>
    </location>
    <ligand>
        <name>3',5'-cyclic AMP</name>
        <dbReference type="ChEBI" id="CHEBI:58165"/>
        <label>2</label>
    </ligand>
</feature>
<evidence type="ECO:0000256" key="8">
    <source>
        <dbReference type="PIRNR" id="PIRNR000548"/>
    </source>
</evidence>
<dbReference type="SUPFAM" id="SSF51206">
    <property type="entry name" value="cAMP-binding domain-like"/>
    <property type="match status" value="2"/>
</dbReference>
<dbReference type="AlphaFoldDB" id="A0A077WRZ6"/>
<dbReference type="GO" id="GO:0005952">
    <property type="term" value="C:cAMP-dependent protein kinase complex"/>
    <property type="evidence" value="ECO:0007669"/>
    <property type="project" value="InterPro"/>
</dbReference>
<feature type="region of interest" description="Disordered" evidence="10">
    <location>
        <begin position="1"/>
        <end position="65"/>
    </location>
</feature>
<dbReference type="GO" id="GO:0030552">
    <property type="term" value="F:cAMP binding"/>
    <property type="evidence" value="ECO:0007669"/>
    <property type="project" value="UniProtKB-KW"/>
</dbReference>
<dbReference type="PROSITE" id="PS50042">
    <property type="entry name" value="CNMP_BINDING_3"/>
    <property type="match status" value="2"/>
</dbReference>
<evidence type="ECO:0000313" key="12">
    <source>
        <dbReference type="EMBL" id="CDS10100.1"/>
    </source>
</evidence>
<dbReference type="GO" id="GO:0034236">
    <property type="term" value="F:protein kinase A catalytic subunit binding"/>
    <property type="evidence" value="ECO:0007669"/>
    <property type="project" value="TreeGrafter"/>
</dbReference>
<comment type="similarity">
    <text evidence="1 8">Belongs to the cAMP-dependent kinase regulatory chain family.</text>
</comment>
<evidence type="ECO:0000256" key="7">
    <source>
        <dbReference type="ARBA" id="ARBA00023149"/>
    </source>
</evidence>